<name>A0ABT2BUJ5_9BURK</name>
<dbReference type="RefSeq" id="WP_259447847.1">
    <property type="nucleotide sequence ID" value="NZ_JANUHC010000001.1"/>
</dbReference>
<dbReference type="Gene3D" id="2.40.160.20">
    <property type="match status" value="2"/>
</dbReference>
<keyword evidence="2" id="KW-0732">Signal</keyword>
<dbReference type="EMBL" id="JANUHC010000001">
    <property type="protein sequence ID" value="MCS0628637.1"/>
    <property type="molecule type" value="Genomic_DNA"/>
</dbReference>
<dbReference type="Proteomes" id="UP001165263">
    <property type="component" value="Unassembled WGS sequence"/>
</dbReference>
<feature type="signal peptide" evidence="2">
    <location>
        <begin position="1"/>
        <end position="29"/>
    </location>
</feature>
<evidence type="ECO:0000256" key="1">
    <source>
        <dbReference type="ARBA" id="ARBA00004442"/>
    </source>
</evidence>
<accession>A0ABT2BUJ5</accession>
<comment type="subcellular location">
    <subcellularLocation>
        <location evidence="1">Cell outer membrane</location>
    </subcellularLocation>
</comment>
<proteinExistence type="predicted"/>
<evidence type="ECO:0000313" key="4">
    <source>
        <dbReference type="Proteomes" id="UP001165263"/>
    </source>
</evidence>
<reference evidence="3" key="1">
    <citation type="submission" date="2022-08" db="EMBL/GenBank/DDBJ databases">
        <title>Reclassification of Massilia species as members of the genera Telluria, Duganella, Pseudoduganella, Mokoshia gen. nov. and Zemynaea gen. nov. using orthogonal and non-orthogonal genome-based approaches.</title>
        <authorList>
            <person name="Bowman J.P."/>
        </authorList>
    </citation>
    <scope>NUCLEOTIDE SEQUENCE</scope>
    <source>
        <strain evidence="3">LMG 11547</strain>
    </source>
</reference>
<organism evidence="3 4">
    <name type="scientific">Telluria mixta</name>
    <dbReference type="NCBI Taxonomy" id="34071"/>
    <lineage>
        <taxon>Bacteria</taxon>
        <taxon>Pseudomonadati</taxon>
        <taxon>Pseudomonadota</taxon>
        <taxon>Betaproteobacteria</taxon>
        <taxon>Burkholderiales</taxon>
        <taxon>Oxalobacteraceae</taxon>
        <taxon>Telluria group</taxon>
        <taxon>Telluria</taxon>
    </lineage>
</organism>
<protein>
    <submittedName>
        <fullName evidence="3">Uncharacterized protein</fullName>
    </submittedName>
</protein>
<dbReference type="InterPro" id="IPR011250">
    <property type="entry name" value="OMP/PagP_B-barrel"/>
</dbReference>
<gene>
    <name evidence="3" type="ORF">NX786_04745</name>
</gene>
<evidence type="ECO:0000256" key="2">
    <source>
        <dbReference type="SAM" id="SignalP"/>
    </source>
</evidence>
<evidence type="ECO:0000313" key="3">
    <source>
        <dbReference type="EMBL" id="MCS0628637.1"/>
    </source>
</evidence>
<dbReference type="SUPFAM" id="SSF56925">
    <property type="entry name" value="OMPA-like"/>
    <property type="match status" value="1"/>
</dbReference>
<comment type="caution">
    <text evidence="3">The sequence shown here is derived from an EMBL/GenBank/DDBJ whole genome shotgun (WGS) entry which is preliminary data.</text>
</comment>
<feature type="chain" id="PRO_5046468953" evidence="2">
    <location>
        <begin position="30"/>
        <end position="330"/>
    </location>
</feature>
<keyword evidence="4" id="KW-1185">Reference proteome</keyword>
<sequence length="330" mass="37074">MTNRPELSPYMRYLYSIFTLLTISSVVHAQDASLLAGAMRADTDADNTSFAVNVGYTQHLHKYFSVSADYLNEGHPKFHHRDGLGAQLWAHTAIPERGWSFGAGFGPYYYFDTTTGNGSLGDYRNEHGWGQLMSVNAIYHLHSRAYVEARLSHTHGITSHDSSMLMVGMGYELGSVPRAIRLENADRGDNLIMLLAGRSIVNSFKSETSTSTGLEYRRTFTPNVEGSVILMNEGKVDAAERKGVSAQVWLLRPFTERTVLEMGFGAYAMRDQLDRTDPHAERENHVAPIASIGMRYRIDDHWRAQLTWSRVITNYERDSDVFLLGAGYAF</sequence>